<evidence type="ECO:0000313" key="2">
    <source>
        <dbReference type="Proteomes" id="UP001310594"/>
    </source>
</evidence>
<comment type="caution">
    <text evidence="1">The sequence shown here is derived from an EMBL/GenBank/DDBJ whole genome shotgun (WGS) entry which is preliminary data.</text>
</comment>
<name>A0AAN7W628_9PEZI</name>
<evidence type="ECO:0000313" key="1">
    <source>
        <dbReference type="EMBL" id="KAK5698218.1"/>
    </source>
</evidence>
<reference evidence="1" key="1">
    <citation type="submission" date="2023-08" db="EMBL/GenBank/DDBJ databases">
        <title>Black Yeasts Isolated from many extreme environments.</title>
        <authorList>
            <person name="Coleine C."/>
            <person name="Stajich J.E."/>
            <person name="Selbmann L."/>
        </authorList>
    </citation>
    <scope>NUCLEOTIDE SEQUENCE</scope>
    <source>
        <strain evidence="1">CCFEE 5810</strain>
    </source>
</reference>
<dbReference type="AlphaFoldDB" id="A0AAN7W628"/>
<proteinExistence type="predicted"/>
<protein>
    <submittedName>
        <fullName evidence="1">Uncharacterized protein</fullName>
    </submittedName>
</protein>
<dbReference type="PANTHER" id="PTHR42085">
    <property type="entry name" value="F-BOX DOMAIN-CONTAINING PROTEIN"/>
    <property type="match status" value="1"/>
</dbReference>
<dbReference type="PANTHER" id="PTHR42085:SF1">
    <property type="entry name" value="F-BOX DOMAIN-CONTAINING PROTEIN"/>
    <property type="match status" value="1"/>
</dbReference>
<accession>A0AAN7W628</accession>
<dbReference type="EMBL" id="JAVRQU010000010">
    <property type="protein sequence ID" value="KAK5698218.1"/>
    <property type="molecule type" value="Genomic_DNA"/>
</dbReference>
<gene>
    <name evidence="1" type="ORF">LTR97_007179</name>
</gene>
<sequence length="193" mass="22131">MALSSFERLPAELRNQIQELAVFRAQPIVIRRVYYQDQAGNIGFALRSPQARSGLTALTQTCRMFRSDCSALFYSVNRFTVVRRAKFDWAEKMSALHKFLMQIGERNRNALRSITLDLGTHEELPAALKDVAFEFTALCELEPQISTMMCRVCLTTSYGHHRFELLLPGRTMKTAMKARLQDCWTRLGFGGER</sequence>
<dbReference type="Proteomes" id="UP001310594">
    <property type="component" value="Unassembled WGS sequence"/>
</dbReference>
<organism evidence="1 2">
    <name type="scientific">Elasticomyces elasticus</name>
    <dbReference type="NCBI Taxonomy" id="574655"/>
    <lineage>
        <taxon>Eukaryota</taxon>
        <taxon>Fungi</taxon>
        <taxon>Dikarya</taxon>
        <taxon>Ascomycota</taxon>
        <taxon>Pezizomycotina</taxon>
        <taxon>Dothideomycetes</taxon>
        <taxon>Dothideomycetidae</taxon>
        <taxon>Mycosphaerellales</taxon>
        <taxon>Teratosphaeriaceae</taxon>
        <taxon>Elasticomyces</taxon>
    </lineage>
</organism>
<dbReference type="InterPro" id="IPR038883">
    <property type="entry name" value="AN11006-like"/>
</dbReference>